<dbReference type="PROSITE" id="PS00107">
    <property type="entry name" value="PROTEIN_KINASE_ATP"/>
    <property type="match status" value="1"/>
</dbReference>
<gene>
    <name evidence="16" type="primary">MST1R</name>
    <name evidence="16" type="ORF">DERF_002334</name>
</gene>
<keyword evidence="9" id="KW-0829">Tyrosine-protein kinase</keyword>
<evidence type="ECO:0000256" key="14">
    <source>
        <dbReference type="SAM" id="SignalP"/>
    </source>
</evidence>
<comment type="subcellular location">
    <subcellularLocation>
        <location evidence="1">Membrane</location>
        <topology evidence="1">Single-pass membrane protein</topology>
    </subcellularLocation>
</comment>
<organism evidence="16 17">
    <name type="scientific">Dermatophagoides farinae</name>
    <name type="common">American house dust mite</name>
    <dbReference type="NCBI Taxonomy" id="6954"/>
    <lineage>
        <taxon>Eukaryota</taxon>
        <taxon>Metazoa</taxon>
        <taxon>Ecdysozoa</taxon>
        <taxon>Arthropoda</taxon>
        <taxon>Chelicerata</taxon>
        <taxon>Arachnida</taxon>
        <taxon>Acari</taxon>
        <taxon>Acariformes</taxon>
        <taxon>Sarcoptiformes</taxon>
        <taxon>Astigmata</taxon>
        <taxon>Psoroptidia</taxon>
        <taxon>Analgoidea</taxon>
        <taxon>Pyroglyphidae</taxon>
        <taxon>Dermatophagoidinae</taxon>
        <taxon>Dermatophagoides</taxon>
    </lineage>
</organism>
<evidence type="ECO:0000256" key="9">
    <source>
        <dbReference type="ARBA" id="ARBA00023137"/>
    </source>
</evidence>
<evidence type="ECO:0000313" key="17">
    <source>
        <dbReference type="Proteomes" id="UP000790347"/>
    </source>
</evidence>
<keyword evidence="4 13" id="KW-0547">Nucleotide-binding</keyword>
<evidence type="ECO:0000256" key="6">
    <source>
        <dbReference type="ARBA" id="ARBA00022840"/>
    </source>
</evidence>
<evidence type="ECO:0000256" key="1">
    <source>
        <dbReference type="ARBA" id="ARBA00004167"/>
    </source>
</evidence>
<dbReference type="GO" id="GO:0005524">
    <property type="term" value="F:ATP binding"/>
    <property type="evidence" value="ECO:0007669"/>
    <property type="project" value="UniProtKB-UniRule"/>
</dbReference>
<evidence type="ECO:0000256" key="5">
    <source>
        <dbReference type="ARBA" id="ARBA00022777"/>
    </source>
</evidence>
<keyword evidence="10 16" id="KW-0675">Receptor</keyword>
<dbReference type="InterPro" id="IPR017441">
    <property type="entry name" value="Protein_kinase_ATP_BS"/>
</dbReference>
<dbReference type="PROSITE" id="PS50011">
    <property type="entry name" value="PROTEIN_KINASE_DOM"/>
    <property type="match status" value="1"/>
</dbReference>
<dbReference type="InterPro" id="IPR001245">
    <property type="entry name" value="Ser-Thr/Tyr_kinase_cat_dom"/>
</dbReference>
<dbReference type="Gene3D" id="2.60.40.10">
    <property type="entry name" value="Immunoglobulins"/>
    <property type="match status" value="1"/>
</dbReference>
<dbReference type="InterPro" id="IPR050122">
    <property type="entry name" value="RTK"/>
</dbReference>
<reference evidence="16" key="1">
    <citation type="submission" date="2013-05" db="EMBL/GenBank/DDBJ databases">
        <authorList>
            <person name="Yim A.K.Y."/>
            <person name="Chan T.F."/>
            <person name="Ji K.M."/>
            <person name="Liu X.Y."/>
            <person name="Zhou J.W."/>
            <person name="Li R.Q."/>
            <person name="Yang K.Y."/>
            <person name="Li J."/>
            <person name="Li M."/>
            <person name="Law P.T.W."/>
            <person name="Wu Y.L."/>
            <person name="Cai Z.L."/>
            <person name="Qin H."/>
            <person name="Bao Y."/>
            <person name="Leung R.K.K."/>
            <person name="Ng P.K.S."/>
            <person name="Zou J."/>
            <person name="Zhong X.J."/>
            <person name="Ran P.X."/>
            <person name="Zhong N.S."/>
            <person name="Liu Z.G."/>
            <person name="Tsui S.K.W."/>
        </authorList>
    </citation>
    <scope>NUCLEOTIDE SEQUENCE</scope>
    <source>
        <strain evidence="16">Derf</strain>
        <tissue evidence="16">Whole organism</tissue>
    </source>
</reference>
<evidence type="ECO:0000256" key="8">
    <source>
        <dbReference type="ARBA" id="ARBA00023136"/>
    </source>
</evidence>
<dbReference type="GO" id="GO:0007169">
    <property type="term" value="P:cell surface receptor protein tyrosine kinase signaling pathway"/>
    <property type="evidence" value="ECO:0007669"/>
    <property type="project" value="TreeGrafter"/>
</dbReference>
<dbReference type="GO" id="GO:0043235">
    <property type="term" value="C:receptor complex"/>
    <property type="evidence" value="ECO:0007669"/>
    <property type="project" value="TreeGrafter"/>
</dbReference>
<dbReference type="CDD" id="cd00192">
    <property type="entry name" value="PTKc"/>
    <property type="match status" value="1"/>
</dbReference>
<feature type="chain" id="PRO_5037518164" evidence="14">
    <location>
        <begin position="19"/>
        <end position="612"/>
    </location>
</feature>
<dbReference type="AlphaFoldDB" id="A0A922IDJ5"/>
<keyword evidence="6 13" id="KW-0067">ATP-binding</keyword>
<evidence type="ECO:0000256" key="7">
    <source>
        <dbReference type="ARBA" id="ARBA00022989"/>
    </source>
</evidence>
<reference evidence="16" key="2">
    <citation type="journal article" date="2022" name="Res Sq">
        <title>Comparative Genomics Reveals Insights into the Divergent Evolution of Astigmatic Mites and Household Pest Adaptations.</title>
        <authorList>
            <person name="Xiong Q."/>
            <person name="Wan A.T.-Y."/>
            <person name="Liu X.-Y."/>
            <person name="Fung C.S.-H."/>
            <person name="Xiao X."/>
            <person name="Malainual N."/>
            <person name="Hou J."/>
            <person name="Wang L."/>
            <person name="Wang M."/>
            <person name="Yang K."/>
            <person name="Cui Y."/>
            <person name="Leung E."/>
            <person name="Nong W."/>
            <person name="Shin S.-K."/>
            <person name="Au S."/>
            <person name="Jeong K.Y."/>
            <person name="Chew F.T."/>
            <person name="Hui J."/>
            <person name="Leung T.F."/>
            <person name="Tungtrongchitr A."/>
            <person name="Zhong N."/>
            <person name="Liu Z."/>
            <person name="Tsui S."/>
        </authorList>
    </citation>
    <scope>NUCLEOTIDE SEQUENCE</scope>
    <source>
        <strain evidence="16">Derf</strain>
        <tissue evidence="16">Whole organism</tissue>
    </source>
</reference>
<dbReference type="PRINTS" id="PR00109">
    <property type="entry name" value="TYRKINASE"/>
</dbReference>
<dbReference type="InterPro" id="IPR011009">
    <property type="entry name" value="Kinase-like_dom_sf"/>
</dbReference>
<keyword evidence="2" id="KW-0808">Transferase</keyword>
<evidence type="ECO:0000259" key="15">
    <source>
        <dbReference type="PROSITE" id="PS50011"/>
    </source>
</evidence>
<accession>A0A922IDJ5</accession>
<protein>
    <submittedName>
        <fullName evidence="16">Transmembrane receptor protein tyrosine kinase</fullName>
    </submittedName>
</protein>
<feature type="signal peptide" evidence="14">
    <location>
        <begin position="1"/>
        <end position="18"/>
    </location>
</feature>
<comment type="catalytic activity">
    <reaction evidence="12">
        <text>L-tyrosyl-[protein] + ATP = O-phospho-L-tyrosyl-[protein] + ADP + H(+)</text>
        <dbReference type="Rhea" id="RHEA:10596"/>
        <dbReference type="Rhea" id="RHEA-COMP:10136"/>
        <dbReference type="Rhea" id="RHEA-COMP:20101"/>
        <dbReference type="ChEBI" id="CHEBI:15378"/>
        <dbReference type="ChEBI" id="CHEBI:30616"/>
        <dbReference type="ChEBI" id="CHEBI:46858"/>
        <dbReference type="ChEBI" id="CHEBI:61978"/>
        <dbReference type="ChEBI" id="CHEBI:456216"/>
        <dbReference type="EC" id="2.7.10.1"/>
    </reaction>
</comment>
<evidence type="ECO:0000256" key="12">
    <source>
        <dbReference type="ARBA" id="ARBA00051243"/>
    </source>
</evidence>
<keyword evidence="5 16" id="KW-0418">Kinase</keyword>
<dbReference type="Gene3D" id="1.10.510.10">
    <property type="entry name" value="Transferase(Phosphotransferase) domain 1"/>
    <property type="match status" value="1"/>
</dbReference>
<keyword evidence="14" id="KW-0732">Signal</keyword>
<sequence>MLIQLYVLVKFMFMTVFATTNDSSQSSNEFWSIINHPCFDQKNAHDCQQWNYMNNSEQCMWCEYWCIHQLNASHDCEHYSYRLNYLFEKPKIMTIKPRAVFSDVPMMITISGQYLAQSDKFSSVYNDIDNIMFTSHNKTIDSPYHCKIDRKTFESIRCIIEHIDHTAKEIKLHLEYTKTVFQIKRSGIKFETNISLSVLPHHNFDSIDSTNIDSIAYEFKIVISIIGGMMLISSCWFLYSRRFYFQHHYEILKLKFYLQKMQQYLRQKNLYLEYESVEFKRKLGEGKFGEVYLARLTTIDQQQQKQQKNVAIKRLRKESSYFRMKMFITEGIQMSQYKHDRILIPLAIFIDRTNNMPSIVMPLMINGNLCHFLQQRQLLPITELLKFSLQISDGMRYLSSKNFIHGDLAARNCLLDENFDIKIGDFGFSRQLYKKDYHIIDGTYRPIRWMSIECLQSKKSKFTKKSDIWSFGVVLWEIFTLGSYPYENLSDNDLCRDIMNGYRLPPPSSCPDVIYAVMIKCWSEDSTKRPNFECLCQEISQILAAIKRQQQVDEMENASVAGTDDQQPITVICKYNNYTSLAQRFIRPNNHLNNDDEDEDFFECSIDVDDNC</sequence>
<keyword evidence="17" id="KW-1185">Reference proteome</keyword>
<dbReference type="Proteomes" id="UP000790347">
    <property type="component" value="Unassembled WGS sequence"/>
</dbReference>
<keyword evidence="11" id="KW-0325">Glycoprotein</keyword>
<evidence type="ECO:0000313" key="16">
    <source>
        <dbReference type="EMBL" id="KAH9528381.1"/>
    </source>
</evidence>
<keyword evidence="7" id="KW-1133">Transmembrane helix</keyword>
<dbReference type="PANTHER" id="PTHR24416">
    <property type="entry name" value="TYROSINE-PROTEIN KINASE RECEPTOR"/>
    <property type="match status" value="1"/>
</dbReference>
<dbReference type="FunFam" id="1.10.510.10:FF:000554">
    <property type="entry name" value="Predicted protein"/>
    <property type="match status" value="1"/>
</dbReference>
<dbReference type="PROSITE" id="PS00109">
    <property type="entry name" value="PROTEIN_KINASE_TYR"/>
    <property type="match status" value="1"/>
</dbReference>
<evidence type="ECO:0000256" key="10">
    <source>
        <dbReference type="ARBA" id="ARBA00023170"/>
    </source>
</evidence>
<dbReference type="InterPro" id="IPR008266">
    <property type="entry name" value="Tyr_kinase_AS"/>
</dbReference>
<name>A0A922IDJ5_DERFA</name>
<evidence type="ECO:0000256" key="2">
    <source>
        <dbReference type="ARBA" id="ARBA00022679"/>
    </source>
</evidence>
<dbReference type="InterPro" id="IPR013783">
    <property type="entry name" value="Ig-like_fold"/>
</dbReference>
<feature type="domain" description="Protein kinase" evidence="15">
    <location>
        <begin position="277"/>
        <end position="543"/>
    </location>
</feature>
<feature type="binding site" evidence="13">
    <location>
        <position position="313"/>
    </location>
    <ligand>
        <name>ATP</name>
        <dbReference type="ChEBI" id="CHEBI:30616"/>
    </ligand>
</feature>
<evidence type="ECO:0000256" key="3">
    <source>
        <dbReference type="ARBA" id="ARBA00022692"/>
    </source>
</evidence>
<keyword evidence="8" id="KW-0472">Membrane</keyword>
<dbReference type="SUPFAM" id="SSF56112">
    <property type="entry name" value="Protein kinase-like (PK-like)"/>
    <property type="match status" value="1"/>
</dbReference>
<keyword evidence="3 16" id="KW-0812">Transmembrane</keyword>
<dbReference type="PANTHER" id="PTHR24416:SF611">
    <property type="entry name" value="TYROSINE-PROTEIN KINASE TRANSMEMBRANE RECEPTOR ROR"/>
    <property type="match status" value="1"/>
</dbReference>
<comment type="caution">
    <text evidence="16">The sequence shown here is derived from an EMBL/GenBank/DDBJ whole genome shotgun (WGS) entry which is preliminary data.</text>
</comment>
<dbReference type="GO" id="GO:0004714">
    <property type="term" value="F:transmembrane receptor protein tyrosine kinase activity"/>
    <property type="evidence" value="ECO:0007669"/>
    <property type="project" value="UniProtKB-EC"/>
</dbReference>
<dbReference type="Pfam" id="PF07714">
    <property type="entry name" value="PK_Tyr_Ser-Thr"/>
    <property type="match status" value="1"/>
</dbReference>
<evidence type="ECO:0000256" key="11">
    <source>
        <dbReference type="ARBA" id="ARBA00023180"/>
    </source>
</evidence>
<evidence type="ECO:0000256" key="4">
    <source>
        <dbReference type="ARBA" id="ARBA00022741"/>
    </source>
</evidence>
<dbReference type="EMBL" id="ASGP02000001">
    <property type="protein sequence ID" value="KAH9528381.1"/>
    <property type="molecule type" value="Genomic_DNA"/>
</dbReference>
<dbReference type="GO" id="GO:0005886">
    <property type="term" value="C:plasma membrane"/>
    <property type="evidence" value="ECO:0007669"/>
    <property type="project" value="TreeGrafter"/>
</dbReference>
<dbReference type="InterPro" id="IPR000719">
    <property type="entry name" value="Prot_kinase_dom"/>
</dbReference>
<proteinExistence type="predicted"/>
<evidence type="ECO:0000256" key="13">
    <source>
        <dbReference type="PROSITE-ProRule" id="PRU10141"/>
    </source>
</evidence>